<protein>
    <submittedName>
        <fullName evidence="1">Uncharacterized protein</fullName>
    </submittedName>
</protein>
<accession>A0ABM7RV90</accession>
<name>A0ABM7RV90_9PSED</name>
<dbReference type="Proteomes" id="UP000218595">
    <property type="component" value="Chromosome"/>
</dbReference>
<proteinExistence type="predicted"/>
<organism evidence="1 2">
    <name type="scientific">Pseudomonas izuensis</name>
    <dbReference type="NCBI Taxonomy" id="2684212"/>
    <lineage>
        <taxon>Bacteria</taxon>
        <taxon>Pseudomonadati</taxon>
        <taxon>Pseudomonadota</taxon>
        <taxon>Gammaproteobacteria</taxon>
        <taxon>Pseudomonadales</taxon>
        <taxon>Pseudomonadaceae</taxon>
        <taxon>Pseudomonas</taxon>
    </lineage>
</organism>
<reference evidence="1 2" key="1">
    <citation type="submission" date="2016-04" db="EMBL/GenBank/DDBJ databases">
        <title>Complete genome sequence of Pseudomonas sp. LAB-08 isolated from TCE contaminated aquifer soil.</title>
        <authorList>
            <person name="Dohra H."/>
            <person name="Suzuki K."/>
            <person name="Fatma A."/>
            <person name="Inuzuka Y."/>
            <person name="Honjo M."/>
            <person name="Tashiro Y."/>
            <person name="Futamata H."/>
        </authorList>
    </citation>
    <scope>NUCLEOTIDE SEQUENCE [LARGE SCALE GENOMIC DNA]</scope>
    <source>
        <strain evidence="1 2">LAB-08</strain>
    </source>
</reference>
<evidence type="ECO:0000313" key="1">
    <source>
        <dbReference type="EMBL" id="BCX69143.1"/>
    </source>
</evidence>
<dbReference type="EMBL" id="AP017423">
    <property type="protein sequence ID" value="BCX69143.1"/>
    <property type="molecule type" value="Genomic_DNA"/>
</dbReference>
<gene>
    <name evidence="1" type="ORF">LAB08_R37850</name>
</gene>
<sequence>MLTETTHTDVHTSVKQRKGLPMCTLTHFAHTLTPPPIPRPEVLQHAELQFQVPVLPRFQVILAGNAFFHIKETSTGHVRGFRTDHNEACALARSLESRI</sequence>
<keyword evidence="2" id="KW-1185">Reference proteome</keyword>
<evidence type="ECO:0000313" key="2">
    <source>
        <dbReference type="Proteomes" id="UP000218595"/>
    </source>
</evidence>